<evidence type="ECO:0000313" key="4">
    <source>
        <dbReference type="Proteomes" id="UP000223968"/>
    </source>
</evidence>
<protein>
    <recommendedName>
        <fullName evidence="5">Cell wall protein</fullName>
    </recommendedName>
</protein>
<reference evidence="3 4" key="1">
    <citation type="submission" date="2017-10" db="EMBL/GenBank/DDBJ databases">
        <title>Comparative genomics in systemic dimorphic fungi from Ajellomycetaceae.</title>
        <authorList>
            <person name="Munoz J.F."/>
            <person name="Mcewen J.G."/>
            <person name="Clay O.K."/>
            <person name="Cuomo C.A."/>
        </authorList>
    </citation>
    <scope>NUCLEOTIDE SEQUENCE [LARGE SCALE GENOMIC DNA]</scope>
    <source>
        <strain evidence="3 4">UAMH5409</strain>
    </source>
</reference>
<dbReference type="AlphaFoldDB" id="A0A2B7XSP1"/>
<feature type="compositionally biased region" description="Gly residues" evidence="1">
    <location>
        <begin position="175"/>
        <end position="185"/>
    </location>
</feature>
<dbReference type="Pfam" id="PF12296">
    <property type="entry name" value="HsbA"/>
    <property type="match status" value="1"/>
</dbReference>
<feature type="signal peptide" evidence="2">
    <location>
        <begin position="1"/>
        <end position="18"/>
    </location>
</feature>
<dbReference type="GO" id="GO:0005576">
    <property type="term" value="C:extracellular region"/>
    <property type="evidence" value="ECO:0007669"/>
    <property type="project" value="TreeGrafter"/>
</dbReference>
<feature type="chain" id="PRO_5012902839" description="Cell wall protein" evidence="2">
    <location>
        <begin position="19"/>
        <end position="263"/>
    </location>
</feature>
<dbReference type="InterPro" id="IPR021054">
    <property type="entry name" value="Cell_wall_mannoprotein_1"/>
</dbReference>
<evidence type="ECO:0000256" key="2">
    <source>
        <dbReference type="SAM" id="SignalP"/>
    </source>
</evidence>
<evidence type="ECO:0000256" key="1">
    <source>
        <dbReference type="SAM" id="MobiDB-lite"/>
    </source>
</evidence>
<keyword evidence="4" id="KW-1185">Reference proteome</keyword>
<evidence type="ECO:0008006" key="5">
    <source>
        <dbReference type="Google" id="ProtNLM"/>
    </source>
</evidence>
<sequence length="263" mass="26601">MKVTAALVTLGLALGAVSEPLQAKRDLAAFEKIFDDIDSGVDNLSTAVKGGDGKKIVDAGDDLVSSMKEDIESIKGEEKLELDEAFGLVEPVRDLSEKVREVVNDLAEKRKEFVSSGDAEKIKESLSNQFDTANSLADAVSSKVPDGLMEIARSLAGGFSEDLQRGINEYKDPNGSGGGGDGPGGDSSSTSSGAQPTSTSTDSPNASPSGSEPTPSESAGNSPAPAPTNEGAAPTSPPPPNAAVANGQNIVGVLAAAAAVLAF</sequence>
<name>A0A2B7XSP1_9EURO</name>
<gene>
    <name evidence="3" type="ORF">AJ79_04684</name>
</gene>
<dbReference type="Gene3D" id="1.20.1280.140">
    <property type="match status" value="1"/>
</dbReference>
<comment type="caution">
    <text evidence="3">The sequence shown here is derived from an EMBL/GenBank/DDBJ whole genome shotgun (WGS) entry which is preliminary data.</text>
</comment>
<proteinExistence type="predicted"/>
<dbReference type="OrthoDB" id="2422134at2759"/>
<dbReference type="STRING" id="1447875.A0A2B7XSP1"/>
<feature type="compositionally biased region" description="Low complexity" evidence="1">
    <location>
        <begin position="186"/>
        <end position="220"/>
    </location>
</feature>
<dbReference type="EMBL" id="PDNB01000068">
    <property type="protein sequence ID" value="PGH11783.1"/>
    <property type="molecule type" value="Genomic_DNA"/>
</dbReference>
<organism evidence="3 4">
    <name type="scientific">Helicocarpus griseus UAMH5409</name>
    <dbReference type="NCBI Taxonomy" id="1447875"/>
    <lineage>
        <taxon>Eukaryota</taxon>
        <taxon>Fungi</taxon>
        <taxon>Dikarya</taxon>
        <taxon>Ascomycota</taxon>
        <taxon>Pezizomycotina</taxon>
        <taxon>Eurotiomycetes</taxon>
        <taxon>Eurotiomycetidae</taxon>
        <taxon>Onygenales</taxon>
        <taxon>Ajellomycetaceae</taxon>
        <taxon>Helicocarpus</taxon>
    </lineage>
</organism>
<dbReference type="PANTHER" id="PTHR38123">
    <property type="entry name" value="CELL WALL SERINE-THREONINE-RICH GALACTOMANNOPROTEIN MP1 (AFU_ORTHOLOGUE AFUA_4G03240)"/>
    <property type="match status" value="1"/>
</dbReference>
<evidence type="ECO:0000313" key="3">
    <source>
        <dbReference type="EMBL" id="PGH11783.1"/>
    </source>
</evidence>
<accession>A0A2B7XSP1</accession>
<dbReference type="PANTHER" id="PTHR38123:SF6">
    <property type="entry name" value="CELL WALL SERINE-THREONINE-RICH GALACTOMANNOPROTEIN MP1 (AFU_ORTHOLOGUE AFUA_4G03240)"/>
    <property type="match status" value="1"/>
</dbReference>
<dbReference type="Proteomes" id="UP000223968">
    <property type="component" value="Unassembled WGS sequence"/>
</dbReference>
<keyword evidence="2" id="KW-0732">Signal</keyword>
<feature type="region of interest" description="Disordered" evidence="1">
    <location>
        <begin position="165"/>
        <end position="245"/>
    </location>
</feature>